<organism evidence="3">
    <name type="scientific">Soboliphyme baturini</name>
    <dbReference type="NCBI Taxonomy" id="241478"/>
    <lineage>
        <taxon>Eukaryota</taxon>
        <taxon>Metazoa</taxon>
        <taxon>Ecdysozoa</taxon>
        <taxon>Nematoda</taxon>
        <taxon>Enoplea</taxon>
        <taxon>Dorylaimia</taxon>
        <taxon>Dioctophymatida</taxon>
        <taxon>Dioctophymatoidea</taxon>
        <taxon>Soboliphymatidae</taxon>
        <taxon>Soboliphyme</taxon>
    </lineage>
</organism>
<evidence type="ECO:0000313" key="1">
    <source>
        <dbReference type="EMBL" id="VDP52285.1"/>
    </source>
</evidence>
<name>A0A183JAF7_9BILA</name>
<evidence type="ECO:0000313" key="2">
    <source>
        <dbReference type="Proteomes" id="UP000270296"/>
    </source>
</evidence>
<accession>A0A183JAF7</accession>
<protein>
    <submittedName>
        <fullName evidence="1 3">Uncharacterized protein</fullName>
    </submittedName>
</protein>
<proteinExistence type="predicted"/>
<dbReference type="OrthoDB" id="10070851at2759"/>
<gene>
    <name evidence="1" type="ORF">SBAD_LOCUS12855</name>
</gene>
<keyword evidence="2" id="KW-1185">Reference proteome</keyword>
<dbReference type="WBParaSite" id="SBAD_0001326801-mRNA-1">
    <property type="protein sequence ID" value="SBAD_0001326801-mRNA-1"/>
    <property type="gene ID" value="SBAD_0001326801"/>
</dbReference>
<reference evidence="1 2" key="2">
    <citation type="submission" date="2018-11" db="EMBL/GenBank/DDBJ databases">
        <authorList>
            <consortium name="Pathogen Informatics"/>
        </authorList>
    </citation>
    <scope>NUCLEOTIDE SEQUENCE [LARGE SCALE GENOMIC DNA]</scope>
</reference>
<dbReference type="AlphaFoldDB" id="A0A183JAF7"/>
<reference evidence="3" key="1">
    <citation type="submission" date="2016-06" db="UniProtKB">
        <authorList>
            <consortium name="WormBaseParasite"/>
        </authorList>
    </citation>
    <scope>IDENTIFICATION</scope>
</reference>
<dbReference type="Proteomes" id="UP000270296">
    <property type="component" value="Unassembled WGS sequence"/>
</dbReference>
<evidence type="ECO:0000313" key="3">
    <source>
        <dbReference type="WBParaSite" id="SBAD_0001326801-mRNA-1"/>
    </source>
</evidence>
<dbReference type="EMBL" id="UZAM01019083">
    <property type="protein sequence ID" value="VDP52285.1"/>
    <property type="molecule type" value="Genomic_DNA"/>
</dbReference>
<sequence length="80" mass="9011">MLNRVKEQVQHEAFSDDAVSGERIQKLAIEKIRSLPGNDRCCDCMSDKGTHRSVGCGWILLVCEVFAVKIYCFRGHLAID</sequence>